<dbReference type="InterPro" id="IPR017871">
    <property type="entry name" value="ABC_transporter-like_CS"/>
</dbReference>
<dbReference type="Pfam" id="PF00005">
    <property type="entry name" value="ABC_tran"/>
    <property type="match status" value="1"/>
</dbReference>
<comment type="caution">
    <text evidence="6">The sequence shown here is derived from an EMBL/GenBank/DDBJ whole genome shotgun (WGS) entry which is preliminary data.</text>
</comment>
<dbReference type="SUPFAM" id="SSF52540">
    <property type="entry name" value="P-loop containing nucleoside triphosphate hydrolases"/>
    <property type="match status" value="1"/>
</dbReference>
<dbReference type="KEGG" id="vat:B7L28_08010"/>
<dbReference type="STRING" id="39777.B7L28_08010"/>
<evidence type="ECO:0000256" key="4">
    <source>
        <dbReference type="ARBA" id="ARBA00022840"/>
    </source>
</evidence>
<dbReference type="GO" id="GO:0055085">
    <property type="term" value="P:transmembrane transport"/>
    <property type="evidence" value="ECO:0007669"/>
    <property type="project" value="UniProtKB-ARBA"/>
</dbReference>
<dbReference type="InterPro" id="IPR050319">
    <property type="entry name" value="ABC_transp_ATP-bind"/>
</dbReference>
<gene>
    <name evidence="6" type="ORF">HMPREF3233_00063</name>
</gene>
<keyword evidence="2" id="KW-0813">Transport</keyword>
<dbReference type="AlphaFoldDB" id="A0A133S799"/>
<name>A0A133S799_9FIRM</name>
<evidence type="ECO:0000313" key="7">
    <source>
        <dbReference type="Proteomes" id="UP000070226"/>
    </source>
</evidence>
<evidence type="ECO:0000313" key="6">
    <source>
        <dbReference type="EMBL" id="KXA65581.1"/>
    </source>
</evidence>
<dbReference type="PROSITE" id="PS00211">
    <property type="entry name" value="ABC_TRANSPORTER_1"/>
    <property type="match status" value="1"/>
</dbReference>
<dbReference type="InterPro" id="IPR003439">
    <property type="entry name" value="ABC_transporter-like_ATP-bd"/>
</dbReference>
<sequence>MNDKIIEINHISKCYNMGLFRNKQHNIVHDVSFTVRRGTTYGLIGKSGSGKSTIMKMIAGLTSIDSGEILFKNRRVTDWLRYNNHEYRSSCQMLFQNPLQSIYPKFLAEEAILEVVKIHNLSTVNIEQDIAAILEMVRLSTSIFKRRVTELSGGELQRLCLARILLVNPELILLDEPTTQLDTGAQFQIMTILKELQLEKNLSYLFVSHDIDLMKYLAHDVGVIERGEIIEEGLSKSVLKNPKSQFMKQLLDAYYTL</sequence>
<proteinExistence type="inferred from homology"/>
<dbReference type="Proteomes" id="UP000070226">
    <property type="component" value="Unassembled WGS sequence"/>
</dbReference>
<evidence type="ECO:0000256" key="3">
    <source>
        <dbReference type="ARBA" id="ARBA00022741"/>
    </source>
</evidence>
<dbReference type="PANTHER" id="PTHR43776:SF7">
    <property type="entry name" value="D,D-DIPEPTIDE TRANSPORT ATP-BINDING PROTEIN DDPF-RELATED"/>
    <property type="match status" value="1"/>
</dbReference>
<keyword evidence="3" id="KW-0547">Nucleotide-binding</keyword>
<comment type="similarity">
    <text evidence="1">Belongs to the ABC transporter superfamily.</text>
</comment>
<dbReference type="CDD" id="cd03257">
    <property type="entry name" value="ABC_NikE_OppD_transporters"/>
    <property type="match status" value="1"/>
</dbReference>
<dbReference type="PATRIC" id="fig|39777.7.peg.63"/>
<dbReference type="InterPro" id="IPR027417">
    <property type="entry name" value="P-loop_NTPase"/>
</dbReference>
<organism evidence="6">
    <name type="scientific">Veillonella atypica</name>
    <dbReference type="NCBI Taxonomy" id="39777"/>
    <lineage>
        <taxon>Bacteria</taxon>
        <taxon>Bacillati</taxon>
        <taxon>Bacillota</taxon>
        <taxon>Negativicutes</taxon>
        <taxon>Veillonellales</taxon>
        <taxon>Veillonellaceae</taxon>
        <taxon>Veillonella</taxon>
    </lineage>
</organism>
<dbReference type="GO" id="GO:0016887">
    <property type="term" value="F:ATP hydrolysis activity"/>
    <property type="evidence" value="ECO:0007669"/>
    <property type="project" value="InterPro"/>
</dbReference>
<evidence type="ECO:0000256" key="2">
    <source>
        <dbReference type="ARBA" id="ARBA00022448"/>
    </source>
</evidence>
<keyword evidence="4 6" id="KW-0067">ATP-binding</keyword>
<dbReference type="RefSeq" id="WP_060807048.1">
    <property type="nucleotide sequence ID" value="NZ_CACRUN010000004.1"/>
</dbReference>
<dbReference type="PROSITE" id="PS50893">
    <property type="entry name" value="ABC_TRANSPORTER_2"/>
    <property type="match status" value="1"/>
</dbReference>
<protein>
    <submittedName>
        <fullName evidence="6">ABC transporter, ATP-binding protein</fullName>
    </submittedName>
</protein>
<feature type="domain" description="ABC transporter" evidence="5">
    <location>
        <begin position="6"/>
        <end position="251"/>
    </location>
</feature>
<evidence type="ECO:0000256" key="1">
    <source>
        <dbReference type="ARBA" id="ARBA00005417"/>
    </source>
</evidence>
<dbReference type="EMBL" id="LRQT01000002">
    <property type="protein sequence ID" value="KXA65581.1"/>
    <property type="molecule type" value="Genomic_DNA"/>
</dbReference>
<dbReference type="InterPro" id="IPR003593">
    <property type="entry name" value="AAA+_ATPase"/>
</dbReference>
<reference evidence="6 7" key="1">
    <citation type="submission" date="2016-01" db="EMBL/GenBank/DDBJ databases">
        <authorList>
            <person name="Oliw E.H."/>
        </authorList>
    </citation>
    <scope>NUCLEOTIDE SEQUENCE [LARGE SCALE GENOMIC DNA]</scope>
    <source>
        <strain evidence="6 7">CMW7756B</strain>
    </source>
</reference>
<accession>A0A133S799</accession>
<dbReference type="GO" id="GO:0005524">
    <property type="term" value="F:ATP binding"/>
    <property type="evidence" value="ECO:0007669"/>
    <property type="project" value="UniProtKB-KW"/>
</dbReference>
<dbReference type="SMART" id="SM00382">
    <property type="entry name" value="AAA"/>
    <property type="match status" value="1"/>
</dbReference>
<dbReference type="PANTHER" id="PTHR43776">
    <property type="entry name" value="TRANSPORT ATP-BINDING PROTEIN"/>
    <property type="match status" value="1"/>
</dbReference>
<evidence type="ECO:0000259" key="5">
    <source>
        <dbReference type="PROSITE" id="PS50893"/>
    </source>
</evidence>
<dbReference type="Gene3D" id="3.40.50.300">
    <property type="entry name" value="P-loop containing nucleotide triphosphate hydrolases"/>
    <property type="match status" value="1"/>
</dbReference>